<dbReference type="EMBL" id="WIUZ02000008">
    <property type="protein sequence ID" value="KAF9784610.1"/>
    <property type="molecule type" value="Genomic_DNA"/>
</dbReference>
<evidence type="ECO:0000313" key="3">
    <source>
        <dbReference type="Proteomes" id="UP000736335"/>
    </source>
</evidence>
<keyword evidence="3" id="KW-1185">Reference proteome</keyword>
<reference evidence="2" key="1">
    <citation type="journal article" date="2020" name="Nat. Commun.">
        <title>Large-scale genome sequencing of mycorrhizal fungi provides insights into the early evolution of symbiotic traits.</title>
        <authorList>
            <person name="Miyauchi S."/>
            <person name="Kiss E."/>
            <person name="Kuo A."/>
            <person name="Drula E."/>
            <person name="Kohler A."/>
            <person name="Sanchez-Garcia M."/>
            <person name="Morin E."/>
            <person name="Andreopoulos B."/>
            <person name="Barry K.W."/>
            <person name="Bonito G."/>
            <person name="Buee M."/>
            <person name="Carver A."/>
            <person name="Chen C."/>
            <person name="Cichocki N."/>
            <person name="Clum A."/>
            <person name="Culley D."/>
            <person name="Crous P.W."/>
            <person name="Fauchery L."/>
            <person name="Girlanda M."/>
            <person name="Hayes R.D."/>
            <person name="Keri Z."/>
            <person name="LaButti K."/>
            <person name="Lipzen A."/>
            <person name="Lombard V."/>
            <person name="Magnuson J."/>
            <person name="Maillard F."/>
            <person name="Murat C."/>
            <person name="Nolan M."/>
            <person name="Ohm R.A."/>
            <person name="Pangilinan J."/>
            <person name="Pereira M.F."/>
            <person name="Perotto S."/>
            <person name="Peter M."/>
            <person name="Pfister S."/>
            <person name="Riley R."/>
            <person name="Sitrit Y."/>
            <person name="Stielow J.B."/>
            <person name="Szollosi G."/>
            <person name="Zifcakova L."/>
            <person name="Stursova M."/>
            <person name="Spatafora J.W."/>
            <person name="Tedersoo L."/>
            <person name="Vaario L.M."/>
            <person name="Yamada A."/>
            <person name="Yan M."/>
            <person name="Wang P."/>
            <person name="Xu J."/>
            <person name="Bruns T."/>
            <person name="Baldrian P."/>
            <person name="Vilgalys R."/>
            <person name="Dunand C."/>
            <person name="Henrissat B."/>
            <person name="Grigoriev I.V."/>
            <person name="Hibbett D."/>
            <person name="Nagy L.G."/>
            <person name="Martin F.M."/>
        </authorList>
    </citation>
    <scope>NUCLEOTIDE SEQUENCE</scope>
    <source>
        <strain evidence="2">UH-Tt-Lm1</strain>
    </source>
</reference>
<accession>A0A9P6HF64</accession>
<reference evidence="2" key="2">
    <citation type="submission" date="2020-11" db="EMBL/GenBank/DDBJ databases">
        <authorList>
            <consortium name="DOE Joint Genome Institute"/>
            <person name="Kuo A."/>
            <person name="Miyauchi S."/>
            <person name="Kiss E."/>
            <person name="Drula E."/>
            <person name="Kohler A."/>
            <person name="Sanchez-Garcia M."/>
            <person name="Andreopoulos B."/>
            <person name="Barry K.W."/>
            <person name="Bonito G."/>
            <person name="Buee M."/>
            <person name="Carver A."/>
            <person name="Chen C."/>
            <person name="Cichocki N."/>
            <person name="Clum A."/>
            <person name="Culley D."/>
            <person name="Crous P.W."/>
            <person name="Fauchery L."/>
            <person name="Girlanda M."/>
            <person name="Hayes R."/>
            <person name="Keri Z."/>
            <person name="Labutti K."/>
            <person name="Lipzen A."/>
            <person name="Lombard V."/>
            <person name="Magnuson J."/>
            <person name="Maillard F."/>
            <person name="Morin E."/>
            <person name="Murat C."/>
            <person name="Nolan M."/>
            <person name="Ohm R."/>
            <person name="Pangilinan J."/>
            <person name="Pereira M."/>
            <person name="Perotto S."/>
            <person name="Peter M."/>
            <person name="Riley R."/>
            <person name="Sitrit Y."/>
            <person name="Stielow B."/>
            <person name="Szollosi G."/>
            <person name="Zifcakova L."/>
            <person name="Stursova M."/>
            <person name="Spatafora J.W."/>
            <person name="Tedersoo L."/>
            <person name="Vaario L.-M."/>
            <person name="Yamada A."/>
            <person name="Yan M."/>
            <person name="Wang P."/>
            <person name="Xu J."/>
            <person name="Bruns T."/>
            <person name="Baldrian P."/>
            <person name="Vilgalys R."/>
            <person name="Henrissat B."/>
            <person name="Grigoriev I.V."/>
            <person name="Hibbett D."/>
            <person name="Nagy L.G."/>
            <person name="Martin F.M."/>
        </authorList>
    </citation>
    <scope>NUCLEOTIDE SEQUENCE</scope>
    <source>
        <strain evidence="2">UH-Tt-Lm1</strain>
    </source>
</reference>
<evidence type="ECO:0000313" key="2">
    <source>
        <dbReference type="EMBL" id="KAF9784610.1"/>
    </source>
</evidence>
<evidence type="ECO:0000256" key="1">
    <source>
        <dbReference type="SAM" id="MobiDB-lite"/>
    </source>
</evidence>
<feature type="region of interest" description="Disordered" evidence="1">
    <location>
        <begin position="111"/>
        <end position="136"/>
    </location>
</feature>
<dbReference type="OrthoDB" id="10253401at2759"/>
<dbReference type="Gene3D" id="1.10.260.40">
    <property type="entry name" value="lambda repressor-like DNA-binding domains"/>
    <property type="match status" value="1"/>
</dbReference>
<dbReference type="AlphaFoldDB" id="A0A9P6HF64"/>
<gene>
    <name evidence="2" type="ORF">BJ322DRAFT_1021329</name>
</gene>
<sequence length="174" mass="19442">MNLATARRGLVSLSSELSLEAEDHKESRFYDTLQPGFIEVGLSPHLPKVGVGKPTTHLGQELSRRGTGSRPEIVLFYHFCDHGSWRPRIGASVQTYKDVAPTGHRTIAKTDRQNEVAPPSRVGKATQQARQEKDLSHRDCARKINGKTSVLQVYKFGKAIQNIRILTRLSLSWV</sequence>
<organism evidence="2 3">
    <name type="scientific">Thelephora terrestris</name>
    <dbReference type="NCBI Taxonomy" id="56493"/>
    <lineage>
        <taxon>Eukaryota</taxon>
        <taxon>Fungi</taxon>
        <taxon>Dikarya</taxon>
        <taxon>Basidiomycota</taxon>
        <taxon>Agaricomycotina</taxon>
        <taxon>Agaricomycetes</taxon>
        <taxon>Thelephorales</taxon>
        <taxon>Thelephoraceae</taxon>
        <taxon>Thelephora</taxon>
    </lineage>
</organism>
<proteinExistence type="predicted"/>
<dbReference type="GO" id="GO:0003677">
    <property type="term" value="F:DNA binding"/>
    <property type="evidence" value="ECO:0007669"/>
    <property type="project" value="InterPro"/>
</dbReference>
<comment type="caution">
    <text evidence="2">The sequence shown here is derived from an EMBL/GenBank/DDBJ whole genome shotgun (WGS) entry which is preliminary data.</text>
</comment>
<dbReference type="Proteomes" id="UP000736335">
    <property type="component" value="Unassembled WGS sequence"/>
</dbReference>
<name>A0A9P6HF64_9AGAM</name>
<dbReference type="InterPro" id="IPR010982">
    <property type="entry name" value="Lambda_DNA-bd_dom_sf"/>
</dbReference>
<protein>
    <submittedName>
        <fullName evidence="2">Uncharacterized protein</fullName>
    </submittedName>
</protein>